<name>A0A0K2TMG3_LEPSM</name>
<sequence length="23" mass="2591">MRSILVIGFTVVELSIDNNTVNR</sequence>
<reference evidence="1" key="1">
    <citation type="submission" date="2014-05" db="EMBL/GenBank/DDBJ databases">
        <authorList>
            <person name="Chronopoulou M."/>
        </authorList>
    </citation>
    <scope>NUCLEOTIDE SEQUENCE</scope>
    <source>
        <tissue evidence="1">Whole organism</tissue>
    </source>
</reference>
<dbReference type="AlphaFoldDB" id="A0A0K2TMG3"/>
<evidence type="ECO:0000313" key="1">
    <source>
        <dbReference type="EMBL" id="CDW26641.1"/>
    </source>
</evidence>
<proteinExistence type="predicted"/>
<protein>
    <submittedName>
        <fullName evidence="1">Uncharacterized protein</fullName>
    </submittedName>
</protein>
<accession>A0A0K2TMG3</accession>
<dbReference type="EMBL" id="HACA01009280">
    <property type="protein sequence ID" value="CDW26641.1"/>
    <property type="molecule type" value="Transcribed_RNA"/>
</dbReference>
<organism evidence="1">
    <name type="scientific">Lepeophtheirus salmonis</name>
    <name type="common">Salmon louse</name>
    <name type="synonym">Caligus salmonis</name>
    <dbReference type="NCBI Taxonomy" id="72036"/>
    <lineage>
        <taxon>Eukaryota</taxon>
        <taxon>Metazoa</taxon>
        <taxon>Ecdysozoa</taxon>
        <taxon>Arthropoda</taxon>
        <taxon>Crustacea</taxon>
        <taxon>Multicrustacea</taxon>
        <taxon>Hexanauplia</taxon>
        <taxon>Copepoda</taxon>
        <taxon>Siphonostomatoida</taxon>
        <taxon>Caligidae</taxon>
        <taxon>Lepeophtheirus</taxon>
    </lineage>
</organism>